<dbReference type="Pfam" id="PF01128">
    <property type="entry name" value="IspD"/>
    <property type="match status" value="1"/>
</dbReference>
<evidence type="ECO:0000256" key="5">
    <source>
        <dbReference type="ARBA" id="ARBA00022695"/>
    </source>
</evidence>
<feature type="site" description="Transition state stabilizer" evidence="7">
    <location>
        <position position="23"/>
    </location>
</feature>
<dbReference type="GO" id="GO:0050518">
    <property type="term" value="F:2-C-methyl-D-erythritol 4-phosphate cytidylyltransferase activity"/>
    <property type="evidence" value="ECO:0007669"/>
    <property type="project" value="UniProtKB-UniRule"/>
</dbReference>
<dbReference type="OrthoDB" id="9806837at2"/>
<dbReference type="InterPro" id="IPR029044">
    <property type="entry name" value="Nucleotide-diphossugar_trans"/>
</dbReference>
<dbReference type="EC" id="2.7.7.60" evidence="7"/>
<comment type="catalytic activity">
    <reaction evidence="1 7">
        <text>2-C-methyl-D-erythritol 4-phosphate + CTP + H(+) = 4-CDP-2-C-methyl-D-erythritol + diphosphate</text>
        <dbReference type="Rhea" id="RHEA:13429"/>
        <dbReference type="ChEBI" id="CHEBI:15378"/>
        <dbReference type="ChEBI" id="CHEBI:33019"/>
        <dbReference type="ChEBI" id="CHEBI:37563"/>
        <dbReference type="ChEBI" id="CHEBI:57823"/>
        <dbReference type="ChEBI" id="CHEBI:58262"/>
        <dbReference type="EC" id="2.7.7.60"/>
    </reaction>
</comment>
<reference evidence="8 9" key="1">
    <citation type="submission" date="2018-03" db="EMBL/GenBank/DDBJ databases">
        <title>Draft genome of Nitrosomonas supralitoralis APG5.</title>
        <authorList>
            <person name="Urakawa H."/>
            <person name="Lopez J.V."/>
        </authorList>
    </citation>
    <scope>NUCLEOTIDE SEQUENCE [LARGE SCALE GENOMIC DNA]</scope>
    <source>
        <strain evidence="8 9">APG5</strain>
    </source>
</reference>
<evidence type="ECO:0000256" key="6">
    <source>
        <dbReference type="ARBA" id="ARBA00023229"/>
    </source>
</evidence>
<keyword evidence="6 7" id="KW-0414">Isoprene biosynthesis</keyword>
<dbReference type="HAMAP" id="MF_00108">
    <property type="entry name" value="IspD"/>
    <property type="match status" value="1"/>
</dbReference>
<dbReference type="Gene3D" id="3.90.550.10">
    <property type="entry name" value="Spore Coat Polysaccharide Biosynthesis Protein SpsA, Chain A"/>
    <property type="match status" value="1"/>
</dbReference>
<evidence type="ECO:0000313" key="8">
    <source>
        <dbReference type="EMBL" id="PSJ17049.1"/>
    </source>
</evidence>
<evidence type="ECO:0000256" key="3">
    <source>
        <dbReference type="ARBA" id="ARBA00009789"/>
    </source>
</evidence>
<name>A0A2P7NUD3_9PROT</name>
<keyword evidence="4 7" id="KW-0808">Transferase</keyword>
<dbReference type="CDD" id="cd02516">
    <property type="entry name" value="CDP-ME_synthetase"/>
    <property type="match status" value="1"/>
</dbReference>
<dbReference type="NCBIfam" id="TIGR00453">
    <property type="entry name" value="ispD"/>
    <property type="match status" value="1"/>
</dbReference>
<dbReference type="Proteomes" id="UP000241912">
    <property type="component" value="Unassembled WGS sequence"/>
</dbReference>
<dbReference type="InterPro" id="IPR034683">
    <property type="entry name" value="IspD/TarI"/>
</dbReference>
<dbReference type="InterPro" id="IPR018294">
    <property type="entry name" value="ISPD_synthase_CS"/>
</dbReference>
<proteinExistence type="inferred from homology"/>
<accession>A0A2P7NUD3</accession>
<evidence type="ECO:0000256" key="2">
    <source>
        <dbReference type="ARBA" id="ARBA00004787"/>
    </source>
</evidence>
<comment type="caution">
    <text evidence="8">The sequence shown here is derived from an EMBL/GenBank/DDBJ whole genome shotgun (WGS) entry which is preliminary data.</text>
</comment>
<keyword evidence="5 7" id="KW-0548">Nucleotidyltransferase</keyword>
<organism evidence="8 9">
    <name type="scientific">Nitrosomonas supralitoralis</name>
    <dbReference type="NCBI Taxonomy" id="2116706"/>
    <lineage>
        <taxon>Bacteria</taxon>
        <taxon>Pseudomonadati</taxon>
        <taxon>Pseudomonadota</taxon>
        <taxon>Betaproteobacteria</taxon>
        <taxon>Nitrosomonadales</taxon>
        <taxon>Nitrosomonadaceae</taxon>
        <taxon>Nitrosomonas</taxon>
    </lineage>
</organism>
<dbReference type="RefSeq" id="WP_106707137.1">
    <property type="nucleotide sequence ID" value="NZ_PXXU01000028.1"/>
</dbReference>
<dbReference type="InterPro" id="IPR050088">
    <property type="entry name" value="IspD/TarI_cytidylyltransf_bact"/>
</dbReference>
<comment type="pathway">
    <text evidence="2 7">Isoprenoid biosynthesis; isopentenyl diphosphate biosynthesis via DXP pathway; isopentenyl diphosphate from 1-deoxy-D-xylulose 5-phosphate: step 2/6.</text>
</comment>
<feature type="site" description="Positions MEP for the nucleophilic attack" evidence="7">
    <location>
        <position position="160"/>
    </location>
</feature>
<comment type="similarity">
    <text evidence="3 7">Belongs to the IspD/TarI cytidylyltransferase family. IspD subfamily.</text>
</comment>
<dbReference type="PANTHER" id="PTHR32125:SF4">
    <property type="entry name" value="2-C-METHYL-D-ERYTHRITOL 4-PHOSPHATE CYTIDYLYLTRANSFERASE, CHLOROPLASTIC"/>
    <property type="match status" value="1"/>
</dbReference>
<dbReference type="PANTHER" id="PTHR32125">
    <property type="entry name" value="2-C-METHYL-D-ERYTHRITOL 4-PHOSPHATE CYTIDYLYLTRANSFERASE, CHLOROPLASTIC"/>
    <property type="match status" value="1"/>
</dbReference>
<comment type="function">
    <text evidence="7">Catalyzes the formation of 4-diphosphocytidyl-2-C-methyl-D-erythritol from CTP and 2-C-methyl-D-erythritol 4-phosphate (MEP).</text>
</comment>
<dbReference type="UniPathway" id="UPA00056">
    <property type="reaction ID" value="UER00093"/>
</dbReference>
<sequence length="234" mass="26258">MSNFFALIPAAGSGSRMNSEVPKQYLALNNKPMIYHSINMLYHNQLIKSIFIVLASDDCDWIKYDWSEFSSKLIVLTCGGATRADSVLNGLTTAKLKGLIDTSDWILVHDAARPCLTSTLLEKLINELTQDEVGGLLAVPVSDTLKRSNLKSRVMQTESRENIWQAQTPQMFRYELLTKALQNAEKLHITDDASAIEALGFFPKLILSDTYNFKVTYPKDLALAELIIQQRINT</sequence>
<dbReference type="AlphaFoldDB" id="A0A2P7NUD3"/>
<feature type="site" description="Transition state stabilizer" evidence="7">
    <location>
        <position position="16"/>
    </location>
</feature>
<dbReference type="SUPFAM" id="SSF53448">
    <property type="entry name" value="Nucleotide-diphospho-sugar transferases"/>
    <property type="match status" value="1"/>
</dbReference>
<dbReference type="InterPro" id="IPR001228">
    <property type="entry name" value="IspD"/>
</dbReference>
<protein>
    <recommendedName>
        <fullName evidence="7">2-C-methyl-D-erythritol 4-phosphate cytidylyltransferase</fullName>
        <ecNumber evidence="7">2.7.7.60</ecNumber>
    </recommendedName>
    <alternativeName>
        <fullName evidence="7">4-diphosphocytidyl-2C-methyl-D-erythritol synthase</fullName>
    </alternativeName>
    <alternativeName>
        <fullName evidence="7">MEP cytidylyltransferase</fullName>
        <shortName evidence="7">MCT</shortName>
    </alternativeName>
</protein>
<evidence type="ECO:0000256" key="7">
    <source>
        <dbReference type="HAMAP-Rule" id="MF_00108"/>
    </source>
</evidence>
<gene>
    <name evidence="7" type="primary">ispD</name>
    <name evidence="8" type="ORF">C7H79_10020</name>
</gene>
<keyword evidence="9" id="KW-1185">Reference proteome</keyword>
<dbReference type="PROSITE" id="PS01295">
    <property type="entry name" value="ISPD"/>
    <property type="match status" value="1"/>
</dbReference>
<feature type="site" description="Positions MEP for the nucleophilic attack" evidence="7">
    <location>
        <position position="214"/>
    </location>
</feature>
<dbReference type="FunFam" id="3.90.550.10:FF:000003">
    <property type="entry name" value="2-C-methyl-D-erythritol 4-phosphate cytidylyltransferase"/>
    <property type="match status" value="1"/>
</dbReference>
<dbReference type="GO" id="GO:0019288">
    <property type="term" value="P:isopentenyl diphosphate biosynthetic process, methylerythritol 4-phosphate pathway"/>
    <property type="evidence" value="ECO:0007669"/>
    <property type="project" value="UniProtKB-UniRule"/>
</dbReference>
<evidence type="ECO:0000256" key="4">
    <source>
        <dbReference type="ARBA" id="ARBA00022679"/>
    </source>
</evidence>
<evidence type="ECO:0000256" key="1">
    <source>
        <dbReference type="ARBA" id="ARBA00001282"/>
    </source>
</evidence>
<dbReference type="EMBL" id="PXXU01000028">
    <property type="protein sequence ID" value="PSJ17049.1"/>
    <property type="molecule type" value="Genomic_DNA"/>
</dbReference>
<evidence type="ECO:0000313" key="9">
    <source>
        <dbReference type="Proteomes" id="UP000241912"/>
    </source>
</evidence>